<evidence type="ECO:0000313" key="2">
    <source>
        <dbReference type="EMBL" id="OHB01412.1"/>
    </source>
</evidence>
<dbReference type="Pfam" id="PF04070">
    <property type="entry name" value="DUF378"/>
    <property type="match status" value="1"/>
</dbReference>
<dbReference type="InterPro" id="IPR007211">
    <property type="entry name" value="DUF378"/>
</dbReference>
<reference evidence="2 3" key="1">
    <citation type="journal article" date="2016" name="Nat. Commun.">
        <title>Thousands of microbial genomes shed light on interconnected biogeochemical processes in an aquifer system.</title>
        <authorList>
            <person name="Anantharaman K."/>
            <person name="Brown C.T."/>
            <person name="Hug L.A."/>
            <person name="Sharon I."/>
            <person name="Castelle C.J."/>
            <person name="Probst A.J."/>
            <person name="Thomas B.C."/>
            <person name="Singh A."/>
            <person name="Wilkins M.J."/>
            <person name="Karaoz U."/>
            <person name="Brodie E.L."/>
            <person name="Williams K.H."/>
            <person name="Hubbard S.S."/>
            <person name="Banfield J.F."/>
        </authorList>
    </citation>
    <scope>NUCLEOTIDE SEQUENCE [LARGE SCALE GENOMIC DNA]</scope>
</reference>
<evidence type="ECO:0000256" key="1">
    <source>
        <dbReference type="SAM" id="Phobius"/>
    </source>
</evidence>
<evidence type="ECO:0000313" key="3">
    <source>
        <dbReference type="Proteomes" id="UP000177707"/>
    </source>
</evidence>
<keyword evidence="1" id="KW-0812">Transmembrane</keyword>
<keyword evidence="1" id="KW-1133">Transmembrane helix</keyword>
<name>A0A1G2TXW1_9BACT</name>
<gene>
    <name evidence="2" type="ORF">A3A96_01830</name>
</gene>
<protein>
    <submittedName>
        <fullName evidence="2">DUF378 domain-containing protein</fullName>
    </submittedName>
</protein>
<feature type="transmembrane region" description="Helical" evidence="1">
    <location>
        <begin position="7"/>
        <end position="24"/>
    </location>
</feature>
<feature type="transmembrane region" description="Helical" evidence="1">
    <location>
        <begin position="36"/>
        <end position="53"/>
    </location>
</feature>
<dbReference type="EMBL" id="MHWB01000013">
    <property type="protein sequence ID" value="OHB01412.1"/>
    <property type="molecule type" value="Genomic_DNA"/>
</dbReference>
<proteinExistence type="predicted"/>
<comment type="caution">
    <text evidence="2">The sequence shown here is derived from an EMBL/GenBank/DDBJ whole genome shotgun (WGS) entry which is preliminary data.</text>
</comment>
<dbReference type="PANTHER" id="PTHR37304">
    <property type="entry name" value="MEMBRANE PROTEIN-RELATED"/>
    <property type="match status" value="1"/>
</dbReference>
<dbReference type="PANTHER" id="PTHR37304:SF1">
    <property type="entry name" value="MEMBRANE PROTEIN"/>
    <property type="match status" value="1"/>
</dbReference>
<dbReference type="AlphaFoldDB" id="A0A1G2TXW1"/>
<accession>A0A1G2TXW1</accession>
<keyword evidence="1" id="KW-0472">Membrane</keyword>
<organism evidence="2 3">
    <name type="scientific">Candidatus Zambryskibacteria bacterium RIFCSPLOWO2_01_FULL_39_39</name>
    <dbReference type="NCBI Taxonomy" id="1802758"/>
    <lineage>
        <taxon>Bacteria</taxon>
        <taxon>Candidatus Zambryskiibacteriota</taxon>
    </lineage>
</organism>
<sequence>MGKLAHWLLIIGGLNWLLVGLLGWDIGNLFGGQEAVVSRIIYILVGLSALLALKPKSSAPQM</sequence>
<dbReference type="Proteomes" id="UP000177707">
    <property type="component" value="Unassembled WGS sequence"/>
</dbReference>